<dbReference type="GO" id="GO:0043565">
    <property type="term" value="F:sequence-specific DNA binding"/>
    <property type="evidence" value="ECO:0007669"/>
    <property type="project" value="InterPro"/>
</dbReference>
<dbReference type="Pfam" id="PF01965">
    <property type="entry name" value="DJ-1_PfpI"/>
    <property type="match status" value="1"/>
</dbReference>
<evidence type="ECO:0000313" key="5">
    <source>
        <dbReference type="Proteomes" id="UP000255165"/>
    </source>
</evidence>
<dbReference type="PROSITE" id="PS01124">
    <property type="entry name" value="HTH_ARAC_FAMILY_2"/>
    <property type="match status" value="1"/>
</dbReference>
<dbReference type="Proteomes" id="UP000255165">
    <property type="component" value="Unassembled WGS sequence"/>
</dbReference>
<evidence type="ECO:0000259" key="3">
    <source>
        <dbReference type="PROSITE" id="PS01124"/>
    </source>
</evidence>
<proteinExistence type="predicted"/>
<dbReference type="EMBL" id="QKWJ01000111">
    <property type="protein sequence ID" value="RDK05160.1"/>
    <property type="molecule type" value="Genomic_DNA"/>
</dbReference>
<comment type="caution">
    <text evidence="4">The sequence shown here is derived from an EMBL/GenBank/DDBJ whole genome shotgun (WGS) entry which is preliminary data.</text>
</comment>
<dbReference type="GO" id="GO:0003700">
    <property type="term" value="F:DNA-binding transcription factor activity"/>
    <property type="evidence" value="ECO:0007669"/>
    <property type="project" value="InterPro"/>
</dbReference>
<sequence>MNRIGFVVFPGFQILDMAAASVFEIANLEVPAPAYEIHVVSEDGGAVRSSIGAALQTIALDPHAYDTLIVAGSTALQPSSPRLLRLLECALESTRRMASICTGAFILADAGILHERRATTHWHFARDLQRRFPSVRVEEDRIFVRDGKVWTSAGMTACIDLSLALVEQDLGADLSRSVAKKLVVHHRRAGGQSQFSMLSELESTSDRIQAALTYARNHLHKDLSVQTLANAAHMSLRHFSREFRQSTGQSPARAVERLRADTARRLVEADRMTIERIASKTGFCDPERMRRAFLRIFGEPPQAIKRAARLRRLAESVSM</sequence>
<keyword evidence="1" id="KW-0805">Transcription regulation</keyword>
<dbReference type="PANTHER" id="PTHR43130:SF3">
    <property type="entry name" value="HTH-TYPE TRANSCRIPTIONAL REGULATOR RV1931C"/>
    <property type="match status" value="1"/>
</dbReference>
<dbReference type="InterPro" id="IPR029062">
    <property type="entry name" value="Class_I_gatase-like"/>
</dbReference>
<dbReference type="Gene3D" id="3.40.50.880">
    <property type="match status" value="1"/>
</dbReference>
<dbReference type="CDD" id="cd03137">
    <property type="entry name" value="GATase1_AraC_1"/>
    <property type="match status" value="1"/>
</dbReference>
<protein>
    <submittedName>
        <fullName evidence="4">GlxA family transcriptional regulator</fullName>
    </submittedName>
</protein>
<dbReference type="Gene3D" id="1.10.10.60">
    <property type="entry name" value="Homeodomain-like"/>
    <property type="match status" value="1"/>
</dbReference>
<dbReference type="RefSeq" id="WP_115216363.1">
    <property type="nucleotide sequence ID" value="NZ_QKWJ01000111.1"/>
</dbReference>
<evidence type="ECO:0000256" key="1">
    <source>
        <dbReference type="ARBA" id="ARBA00023015"/>
    </source>
</evidence>
<dbReference type="Pfam" id="PF12833">
    <property type="entry name" value="HTH_18"/>
    <property type="match status" value="1"/>
</dbReference>
<organism evidence="4 5">
    <name type="scientific">Cupriavidus lacunae</name>
    <dbReference type="NCBI Taxonomy" id="2666307"/>
    <lineage>
        <taxon>Bacteria</taxon>
        <taxon>Pseudomonadati</taxon>
        <taxon>Pseudomonadota</taxon>
        <taxon>Betaproteobacteria</taxon>
        <taxon>Burkholderiales</taxon>
        <taxon>Burkholderiaceae</taxon>
        <taxon>Cupriavidus</taxon>
    </lineage>
</organism>
<reference evidence="5" key="1">
    <citation type="submission" date="2018-06" db="EMBL/GenBank/DDBJ databases">
        <authorList>
            <person name="Feng T."/>
            <person name="Jeon C.O."/>
        </authorList>
    </citation>
    <scope>NUCLEOTIDE SEQUENCE [LARGE SCALE GENOMIC DNA]</scope>
    <source>
        <strain evidence="5">S23</strain>
    </source>
</reference>
<dbReference type="InterPro" id="IPR009057">
    <property type="entry name" value="Homeodomain-like_sf"/>
</dbReference>
<dbReference type="SMART" id="SM00342">
    <property type="entry name" value="HTH_ARAC"/>
    <property type="match status" value="1"/>
</dbReference>
<keyword evidence="5" id="KW-1185">Reference proteome</keyword>
<dbReference type="SUPFAM" id="SSF52317">
    <property type="entry name" value="Class I glutamine amidotransferase-like"/>
    <property type="match status" value="1"/>
</dbReference>
<evidence type="ECO:0000256" key="2">
    <source>
        <dbReference type="ARBA" id="ARBA00023163"/>
    </source>
</evidence>
<name>A0A370NHW2_9BURK</name>
<dbReference type="SUPFAM" id="SSF46689">
    <property type="entry name" value="Homeodomain-like"/>
    <property type="match status" value="2"/>
</dbReference>
<dbReference type="InterPro" id="IPR002818">
    <property type="entry name" value="DJ-1/PfpI"/>
</dbReference>
<gene>
    <name evidence="4" type="ORF">DN412_38595</name>
</gene>
<feature type="domain" description="HTH araC/xylS-type" evidence="3">
    <location>
        <begin position="209"/>
        <end position="307"/>
    </location>
</feature>
<dbReference type="AlphaFoldDB" id="A0A370NHW2"/>
<evidence type="ECO:0000313" key="4">
    <source>
        <dbReference type="EMBL" id="RDK05160.1"/>
    </source>
</evidence>
<accession>A0A370NHW2</accession>
<keyword evidence="2" id="KW-0804">Transcription</keyword>
<dbReference type="PANTHER" id="PTHR43130">
    <property type="entry name" value="ARAC-FAMILY TRANSCRIPTIONAL REGULATOR"/>
    <property type="match status" value="1"/>
</dbReference>
<dbReference type="InterPro" id="IPR052158">
    <property type="entry name" value="INH-QAR"/>
</dbReference>
<dbReference type="InterPro" id="IPR018060">
    <property type="entry name" value="HTH_AraC"/>
</dbReference>